<evidence type="ECO:0000256" key="3">
    <source>
        <dbReference type="ARBA" id="ARBA00022670"/>
    </source>
</evidence>
<keyword evidence="21" id="KW-1185">Reference proteome</keyword>
<evidence type="ECO:0008006" key="22">
    <source>
        <dbReference type="Google" id="ProtNLM"/>
    </source>
</evidence>
<keyword evidence="4" id="KW-0540">Nuclease</keyword>
<evidence type="ECO:0000256" key="4">
    <source>
        <dbReference type="ARBA" id="ARBA00022722"/>
    </source>
</evidence>
<dbReference type="GO" id="GO:0008233">
    <property type="term" value="F:peptidase activity"/>
    <property type="evidence" value="ECO:0007669"/>
    <property type="project" value="UniProtKB-KW"/>
</dbReference>
<keyword evidence="12" id="KW-0695">RNA-directed DNA polymerase</keyword>
<dbReference type="InterPro" id="IPR036397">
    <property type="entry name" value="RNaseH_sf"/>
</dbReference>
<dbReference type="PANTHER" id="PTHR42648">
    <property type="entry name" value="TRANSPOSASE, PUTATIVE-RELATED"/>
    <property type="match status" value="1"/>
</dbReference>
<keyword evidence="7" id="KW-0255">Endonuclease</keyword>
<dbReference type="GO" id="GO:0004519">
    <property type="term" value="F:endonuclease activity"/>
    <property type="evidence" value="ECO:0007669"/>
    <property type="project" value="UniProtKB-KW"/>
</dbReference>
<dbReference type="InterPro" id="IPR054722">
    <property type="entry name" value="PolX-like_BBD"/>
</dbReference>
<feature type="domain" description="Integrase catalytic" evidence="19">
    <location>
        <begin position="330"/>
        <end position="381"/>
    </location>
</feature>
<dbReference type="GO" id="GO:0003964">
    <property type="term" value="F:RNA-directed DNA polymerase activity"/>
    <property type="evidence" value="ECO:0007669"/>
    <property type="project" value="UniProtKB-KW"/>
</dbReference>
<evidence type="ECO:0000256" key="5">
    <source>
        <dbReference type="ARBA" id="ARBA00022723"/>
    </source>
</evidence>
<keyword evidence="13" id="KW-0548">Nucleotidyltransferase</keyword>
<keyword evidence="13" id="KW-0808">Transferase</keyword>
<dbReference type="PANTHER" id="PTHR42648:SF11">
    <property type="entry name" value="TRANSPOSON TY4-P GAG-POL POLYPROTEIN"/>
    <property type="match status" value="1"/>
</dbReference>
<dbReference type="InterPro" id="IPR001878">
    <property type="entry name" value="Znf_CCHC"/>
</dbReference>
<accession>A0A0J7KNW8</accession>
<keyword evidence="13" id="KW-0239">DNA-directed DNA polymerase</keyword>
<dbReference type="STRING" id="67767.A0A0J7KNW8"/>
<dbReference type="InterPro" id="IPR012337">
    <property type="entry name" value="RNaseH-like_sf"/>
</dbReference>
<organism evidence="20 21">
    <name type="scientific">Lasius niger</name>
    <name type="common">Black garden ant</name>
    <dbReference type="NCBI Taxonomy" id="67767"/>
    <lineage>
        <taxon>Eukaryota</taxon>
        <taxon>Metazoa</taxon>
        <taxon>Ecdysozoa</taxon>
        <taxon>Arthropoda</taxon>
        <taxon>Hexapoda</taxon>
        <taxon>Insecta</taxon>
        <taxon>Pterygota</taxon>
        <taxon>Neoptera</taxon>
        <taxon>Endopterygota</taxon>
        <taxon>Hymenoptera</taxon>
        <taxon>Apocrita</taxon>
        <taxon>Aculeata</taxon>
        <taxon>Formicoidea</taxon>
        <taxon>Formicidae</taxon>
        <taxon>Formicinae</taxon>
        <taxon>Lasius</taxon>
        <taxon>Lasius</taxon>
    </lineage>
</organism>
<evidence type="ECO:0000256" key="2">
    <source>
        <dbReference type="ARBA" id="ARBA00022612"/>
    </source>
</evidence>
<keyword evidence="16" id="KW-0863">Zinc-finger</keyword>
<keyword evidence="6" id="KW-0547">Nucleotide-binding</keyword>
<dbReference type="PaxDb" id="67767-A0A0J7KNW8"/>
<evidence type="ECO:0000256" key="6">
    <source>
        <dbReference type="ARBA" id="ARBA00022741"/>
    </source>
</evidence>
<dbReference type="GO" id="GO:0015074">
    <property type="term" value="P:DNA integration"/>
    <property type="evidence" value="ECO:0007669"/>
    <property type="project" value="UniProtKB-KW"/>
</dbReference>
<keyword evidence="9" id="KW-0067">ATP-binding</keyword>
<keyword evidence="8" id="KW-0378">Hydrolase</keyword>
<feature type="domain" description="CCHC-type" evidence="18">
    <location>
        <begin position="82"/>
        <end position="96"/>
    </location>
</feature>
<feature type="region of interest" description="Disordered" evidence="17">
    <location>
        <begin position="36"/>
        <end position="81"/>
    </location>
</feature>
<evidence type="ECO:0000256" key="8">
    <source>
        <dbReference type="ARBA" id="ARBA00022801"/>
    </source>
</evidence>
<dbReference type="SUPFAM" id="SSF53098">
    <property type="entry name" value="Ribonuclease H-like"/>
    <property type="match status" value="1"/>
</dbReference>
<dbReference type="Pfam" id="PF00098">
    <property type="entry name" value="zf-CCHC"/>
    <property type="match status" value="1"/>
</dbReference>
<evidence type="ECO:0000313" key="20">
    <source>
        <dbReference type="EMBL" id="KMQ91961.1"/>
    </source>
</evidence>
<evidence type="ECO:0000259" key="19">
    <source>
        <dbReference type="PROSITE" id="PS50994"/>
    </source>
</evidence>
<keyword evidence="10" id="KW-0460">Magnesium</keyword>
<dbReference type="Proteomes" id="UP000036403">
    <property type="component" value="Unassembled WGS sequence"/>
</dbReference>
<evidence type="ECO:0000256" key="10">
    <source>
        <dbReference type="ARBA" id="ARBA00022842"/>
    </source>
</evidence>
<comment type="caution">
    <text evidence="20">The sequence shown here is derived from an EMBL/GenBank/DDBJ whole genome shotgun (WGS) entry which is preliminary data.</text>
</comment>
<keyword evidence="16" id="KW-0862">Zinc</keyword>
<keyword evidence="3" id="KW-0645">Protease</keyword>
<reference evidence="20 21" key="1">
    <citation type="submission" date="2015-04" db="EMBL/GenBank/DDBJ databases">
        <title>Lasius niger genome sequencing.</title>
        <authorList>
            <person name="Konorov E.A."/>
            <person name="Nikitin M.A."/>
            <person name="Kirill M.V."/>
            <person name="Chang P."/>
        </authorList>
    </citation>
    <scope>NUCLEOTIDE SEQUENCE [LARGE SCALE GENOMIC DNA]</scope>
    <source>
        <tissue evidence="20">Whole</tissue>
    </source>
</reference>
<feature type="compositionally biased region" description="Basic and acidic residues" evidence="17">
    <location>
        <begin position="36"/>
        <end position="47"/>
    </location>
</feature>
<keyword evidence="15" id="KW-0233">DNA recombination</keyword>
<dbReference type="InterPro" id="IPR001584">
    <property type="entry name" value="Integrase_cat-core"/>
</dbReference>
<evidence type="ECO:0000256" key="7">
    <source>
        <dbReference type="ARBA" id="ARBA00022759"/>
    </source>
</evidence>
<name>A0A0J7KNW8_LASNI</name>
<evidence type="ECO:0000313" key="21">
    <source>
        <dbReference type="Proteomes" id="UP000036403"/>
    </source>
</evidence>
<sequence length="381" mass="43368">MPDSWETFISGLESSPFDMLTPDYVIQKLKFEYERRQDRKEASHTDATEATAMVSKPNRRAAGKTGNRKTSNNNRNQETRTCYNCGKRGHLSAKCRASKKDKDKADTAFHADVVRNEKSLRTQTKIPSRVDVNTWCLDLGATKHMTNDRDFFSFFRKLKSTMSNADRHRAKVTGIGSGIISHRLKSGEVKRLQLNDVLYVPTLLENLLSVSRALKSDLVVHYENKLAIVTTKKNDGSPQKMIEADLDEDEGFFRFRTLSKQDAARTAKISCSLYRWHRRFGHRDSAAIRKLVRRKLVTGLELRSDDDHNEVKCCIRGKLAAKSFPCSQSTTEKPLELIHSDLCGPLPVTSAGGNRYILTFIDDYSRYTVVKLLKKKDEVVQ</sequence>
<evidence type="ECO:0000256" key="13">
    <source>
        <dbReference type="ARBA" id="ARBA00022932"/>
    </source>
</evidence>
<gene>
    <name evidence="20" type="ORF">RF55_8111</name>
</gene>
<keyword evidence="14" id="KW-0917">Virion maturation</keyword>
<dbReference type="GO" id="GO:0003887">
    <property type="term" value="F:DNA-directed DNA polymerase activity"/>
    <property type="evidence" value="ECO:0007669"/>
    <property type="project" value="UniProtKB-KW"/>
</dbReference>
<dbReference type="EMBL" id="LBMM01004955">
    <property type="protein sequence ID" value="KMQ91961.1"/>
    <property type="molecule type" value="Genomic_DNA"/>
</dbReference>
<dbReference type="InterPro" id="IPR036875">
    <property type="entry name" value="Znf_CCHC_sf"/>
</dbReference>
<dbReference type="OrthoDB" id="7600563at2759"/>
<proteinExistence type="predicted"/>
<dbReference type="AlphaFoldDB" id="A0A0J7KNW8"/>
<evidence type="ECO:0000256" key="15">
    <source>
        <dbReference type="ARBA" id="ARBA00023172"/>
    </source>
</evidence>
<dbReference type="GO" id="GO:0006310">
    <property type="term" value="P:DNA recombination"/>
    <property type="evidence" value="ECO:0007669"/>
    <property type="project" value="UniProtKB-KW"/>
</dbReference>
<dbReference type="Gene3D" id="4.10.60.10">
    <property type="entry name" value="Zinc finger, CCHC-type"/>
    <property type="match status" value="1"/>
</dbReference>
<comment type="function">
    <text evidence="1">The aspartyl protease (PR) mediates the proteolytic cleavages of the Gag and Gag-Pol polyproteins after assembly of the VLP.</text>
</comment>
<protein>
    <recommendedName>
        <fullName evidence="22">Retrovirus-related pol polyprotein from transposon tnt 1-94</fullName>
    </recommendedName>
</protein>
<evidence type="ECO:0000256" key="12">
    <source>
        <dbReference type="ARBA" id="ARBA00022918"/>
    </source>
</evidence>
<dbReference type="Pfam" id="PF22936">
    <property type="entry name" value="Pol_BBD"/>
    <property type="match status" value="1"/>
</dbReference>
<dbReference type="GO" id="GO:0005524">
    <property type="term" value="F:ATP binding"/>
    <property type="evidence" value="ECO:0007669"/>
    <property type="project" value="UniProtKB-KW"/>
</dbReference>
<evidence type="ECO:0000256" key="16">
    <source>
        <dbReference type="PROSITE-ProRule" id="PRU00047"/>
    </source>
</evidence>
<dbReference type="InterPro" id="IPR039537">
    <property type="entry name" value="Retrotran_Ty1/copia-like"/>
</dbReference>
<keyword evidence="5" id="KW-0479">Metal-binding</keyword>
<dbReference type="GO" id="GO:0003676">
    <property type="term" value="F:nucleic acid binding"/>
    <property type="evidence" value="ECO:0007669"/>
    <property type="project" value="InterPro"/>
</dbReference>
<evidence type="ECO:0000256" key="14">
    <source>
        <dbReference type="ARBA" id="ARBA00023113"/>
    </source>
</evidence>
<dbReference type="SUPFAM" id="SSF57756">
    <property type="entry name" value="Retrovirus zinc finger-like domains"/>
    <property type="match status" value="1"/>
</dbReference>
<dbReference type="PROSITE" id="PS50994">
    <property type="entry name" value="INTEGRASE"/>
    <property type="match status" value="1"/>
</dbReference>
<dbReference type="GO" id="GO:0006508">
    <property type="term" value="P:proteolysis"/>
    <property type="evidence" value="ECO:0007669"/>
    <property type="project" value="UniProtKB-KW"/>
</dbReference>
<feature type="compositionally biased region" description="Polar residues" evidence="17">
    <location>
        <begin position="68"/>
        <end position="81"/>
    </location>
</feature>
<dbReference type="Gene3D" id="3.30.420.10">
    <property type="entry name" value="Ribonuclease H-like superfamily/Ribonuclease H"/>
    <property type="match status" value="1"/>
</dbReference>
<keyword evidence="2" id="KW-1188">Viral release from host cell</keyword>
<keyword evidence="11" id="KW-0229">DNA integration</keyword>
<evidence type="ECO:0000259" key="18">
    <source>
        <dbReference type="PROSITE" id="PS50158"/>
    </source>
</evidence>
<evidence type="ECO:0000256" key="11">
    <source>
        <dbReference type="ARBA" id="ARBA00022908"/>
    </source>
</evidence>
<dbReference type="PROSITE" id="PS50158">
    <property type="entry name" value="ZF_CCHC"/>
    <property type="match status" value="1"/>
</dbReference>
<evidence type="ECO:0000256" key="9">
    <source>
        <dbReference type="ARBA" id="ARBA00022840"/>
    </source>
</evidence>
<evidence type="ECO:0000256" key="17">
    <source>
        <dbReference type="SAM" id="MobiDB-lite"/>
    </source>
</evidence>
<dbReference type="SMART" id="SM00343">
    <property type="entry name" value="ZnF_C2HC"/>
    <property type="match status" value="1"/>
</dbReference>
<dbReference type="GO" id="GO:0008270">
    <property type="term" value="F:zinc ion binding"/>
    <property type="evidence" value="ECO:0007669"/>
    <property type="project" value="UniProtKB-KW"/>
</dbReference>
<evidence type="ECO:0000256" key="1">
    <source>
        <dbReference type="ARBA" id="ARBA00002180"/>
    </source>
</evidence>